<protein>
    <submittedName>
        <fullName evidence="4">Aldehyde dehydrogenase</fullName>
    </submittedName>
</protein>
<evidence type="ECO:0000259" key="3">
    <source>
        <dbReference type="Pfam" id="PF00171"/>
    </source>
</evidence>
<dbReference type="Gene3D" id="3.40.309.10">
    <property type="entry name" value="Aldehyde Dehydrogenase, Chain A, domain 2"/>
    <property type="match status" value="1"/>
</dbReference>
<evidence type="ECO:0000313" key="4">
    <source>
        <dbReference type="EMBL" id="AIB16161.1"/>
    </source>
</evidence>
<keyword evidence="4" id="KW-0614">Plasmid</keyword>
<reference evidence="4 5" key="1">
    <citation type="journal article" date="2014" name="Genome Announc.">
        <title>Complete Genome Sequence of the Model Rhizosphere Strain Azospirillum brasilense Az39, Successfully Applied in Agriculture.</title>
        <authorList>
            <person name="Rivera D."/>
            <person name="Revale S."/>
            <person name="Molina R."/>
            <person name="Gualpa J."/>
            <person name="Puente M."/>
            <person name="Maroniche G."/>
            <person name="Paris G."/>
            <person name="Baker D."/>
            <person name="Clavijo B."/>
            <person name="McLay K."/>
            <person name="Spaepen S."/>
            <person name="Perticari A."/>
            <person name="Vazquez M."/>
            <person name="Wisniewski-Dye F."/>
            <person name="Watkins C."/>
            <person name="Martinez-Abarca F."/>
            <person name="Vanderleyden J."/>
            <person name="Cassan F."/>
        </authorList>
    </citation>
    <scope>NUCLEOTIDE SEQUENCE [LARGE SCALE GENOMIC DNA]</scope>
    <source>
        <strain evidence="4 5">Az39</strain>
        <plasmid evidence="4">AbAZ39_p4</plasmid>
    </source>
</reference>
<dbReference type="GO" id="GO:0016620">
    <property type="term" value="F:oxidoreductase activity, acting on the aldehyde or oxo group of donors, NAD or NADP as acceptor"/>
    <property type="evidence" value="ECO:0007669"/>
    <property type="project" value="InterPro"/>
</dbReference>
<name>A0A060DQL5_9PROT</name>
<dbReference type="KEGG" id="abq:ABAZ39_30355"/>
<dbReference type="Pfam" id="PF00171">
    <property type="entry name" value="Aldedh"/>
    <property type="match status" value="1"/>
</dbReference>
<keyword evidence="2" id="KW-0560">Oxidoreductase</keyword>
<evidence type="ECO:0000313" key="5">
    <source>
        <dbReference type="Proteomes" id="UP000027186"/>
    </source>
</evidence>
<sequence>MSPASDRITNFIAGSWRPGRDRLDIFNPSNLDELAGSYSLAGADDVAEAVAAARGAQPQWRAATVEQRSLVLDAISRALFDHKDELARIAATEGGKTIPDALGEITRAAHLARFFAAEALRAPGETLGSVRPGVEVDVTREPVGVIGLVTPWNFPVATPMWKIAPALAFGNAVIWKPSEKTPGISIAVTRLIAEALEAHGMPSSLFNLVIGAGPNVGAAVANAVDAVSFTGSVNTGRRIAVRCAERMIRVQLELGGQNPLVVLGDADPERAAEIGVNSAYFHAGQRCTATGRFIVEDSIHDAFVTAMTERMAALRVGHALLPETQIGPVIDEFQLTKNLQYIDTGLKEGAQLASGGGRLDRPTRGWFLAPTLFTETSNAMTINQEEVFGPVASVIRVKDYEEALHVANDTDYGLSSGIITNSMKHARHFQANIQAGMTMLNLPTAGVDYHVPFGGRKMSSYGPREQGRSAIEFYTIIKTAYRAL</sequence>
<gene>
    <name evidence="4" type="ORF">ABAZ39_30355</name>
</gene>
<dbReference type="PROSITE" id="PS00070">
    <property type="entry name" value="ALDEHYDE_DEHYDR_CYS"/>
    <property type="match status" value="1"/>
</dbReference>
<dbReference type="InterPro" id="IPR016163">
    <property type="entry name" value="Ald_DH_C"/>
</dbReference>
<dbReference type="InterPro" id="IPR016162">
    <property type="entry name" value="Ald_DH_N"/>
</dbReference>
<dbReference type="InterPro" id="IPR015590">
    <property type="entry name" value="Aldehyde_DH_dom"/>
</dbReference>
<dbReference type="Gene3D" id="3.40.605.10">
    <property type="entry name" value="Aldehyde Dehydrogenase, Chain A, domain 1"/>
    <property type="match status" value="1"/>
</dbReference>
<dbReference type="SUPFAM" id="SSF53720">
    <property type="entry name" value="ALDH-like"/>
    <property type="match status" value="1"/>
</dbReference>
<dbReference type="PANTHER" id="PTHR11699">
    <property type="entry name" value="ALDEHYDE DEHYDROGENASE-RELATED"/>
    <property type="match status" value="1"/>
</dbReference>
<comment type="similarity">
    <text evidence="1">Belongs to the aldehyde dehydrogenase family.</text>
</comment>
<proteinExistence type="inferred from homology"/>
<dbReference type="AlphaFoldDB" id="A0A060DQL5"/>
<evidence type="ECO:0000256" key="2">
    <source>
        <dbReference type="ARBA" id="ARBA00023002"/>
    </source>
</evidence>
<dbReference type="RefSeq" id="WP_040137912.1">
    <property type="nucleotide sequence ID" value="NZ_CP007797.1"/>
</dbReference>
<accession>A0A060DQL5</accession>
<dbReference type="InterPro" id="IPR016160">
    <property type="entry name" value="Ald_DH_CS_CYS"/>
</dbReference>
<dbReference type="InterPro" id="IPR016161">
    <property type="entry name" value="Ald_DH/histidinol_DH"/>
</dbReference>
<feature type="domain" description="Aldehyde dehydrogenase" evidence="3">
    <location>
        <begin position="18"/>
        <end position="479"/>
    </location>
</feature>
<dbReference type="Proteomes" id="UP000027186">
    <property type="component" value="Plasmid AbAZ39_p4"/>
</dbReference>
<organism evidence="4 5">
    <name type="scientific">Azospirillum argentinense</name>
    <dbReference type="NCBI Taxonomy" id="2970906"/>
    <lineage>
        <taxon>Bacteria</taxon>
        <taxon>Pseudomonadati</taxon>
        <taxon>Pseudomonadota</taxon>
        <taxon>Alphaproteobacteria</taxon>
        <taxon>Rhodospirillales</taxon>
        <taxon>Azospirillaceae</taxon>
        <taxon>Azospirillum</taxon>
    </lineage>
</organism>
<evidence type="ECO:0000256" key="1">
    <source>
        <dbReference type="ARBA" id="ARBA00009986"/>
    </source>
</evidence>
<geneLocation type="plasmid" evidence="4 5">
    <name>AbAZ39_p4</name>
</geneLocation>
<dbReference type="EMBL" id="CP007797">
    <property type="protein sequence ID" value="AIB16161.1"/>
    <property type="molecule type" value="Genomic_DNA"/>
</dbReference>
<dbReference type="FunFam" id="3.40.605.10:FF:000007">
    <property type="entry name" value="NAD/NADP-dependent betaine aldehyde dehydrogenase"/>
    <property type="match status" value="1"/>
</dbReference>